<dbReference type="KEGG" id="aswu:HUW51_13330"/>
<dbReference type="RefSeq" id="WP_185270137.1">
    <property type="nucleotide sequence ID" value="NZ_CP055156.1"/>
</dbReference>
<name>A0A7G7G922_9BACT</name>
<reference evidence="1 2" key="1">
    <citation type="journal article" date="2018" name="Int. J. Syst. Evol. Microbiol.">
        <title>Adhaeribacter swui sp. nov., isolated from wet mud.</title>
        <authorList>
            <person name="Kim D.U."/>
            <person name="Kim K.W."/>
            <person name="Kang M.S."/>
            <person name="Kim J.Y."/>
            <person name="Jang J.H."/>
            <person name="Kim M.K."/>
        </authorList>
    </citation>
    <scope>NUCLEOTIDE SEQUENCE [LARGE SCALE GENOMIC DNA]</scope>
    <source>
        <strain evidence="1 2">KCTC 52873</strain>
    </source>
</reference>
<evidence type="ECO:0000313" key="1">
    <source>
        <dbReference type="EMBL" id="QNF33656.1"/>
    </source>
</evidence>
<gene>
    <name evidence="1" type="ORF">HUW51_13330</name>
</gene>
<accession>A0A7G7G922</accession>
<evidence type="ECO:0008006" key="3">
    <source>
        <dbReference type="Google" id="ProtNLM"/>
    </source>
</evidence>
<protein>
    <recommendedName>
        <fullName evidence="3">DUF4177 domain-containing protein</fullName>
    </recommendedName>
</protein>
<dbReference type="Proteomes" id="UP000515237">
    <property type="component" value="Chromosome"/>
</dbReference>
<proteinExistence type="predicted"/>
<keyword evidence="2" id="KW-1185">Reference proteome</keyword>
<dbReference type="EMBL" id="CP055156">
    <property type="protein sequence ID" value="QNF33656.1"/>
    <property type="molecule type" value="Genomic_DNA"/>
</dbReference>
<organism evidence="1 2">
    <name type="scientific">Adhaeribacter swui</name>
    <dbReference type="NCBI Taxonomy" id="2086471"/>
    <lineage>
        <taxon>Bacteria</taxon>
        <taxon>Pseudomonadati</taxon>
        <taxon>Bacteroidota</taxon>
        <taxon>Cytophagia</taxon>
        <taxon>Cytophagales</taxon>
        <taxon>Hymenobacteraceae</taxon>
        <taxon>Adhaeribacter</taxon>
    </lineage>
</organism>
<dbReference type="AlphaFoldDB" id="A0A7G7G922"/>
<sequence length="74" mass="8694">MATNRGKDKLVNFSVSVDASTSRRQRLIKSEEMYDYSGVLKIVKEYQDRGWEMKSSNMATSNPQEFFLYFLLEK</sequence>
<evidence type="ECO:0000313" key="2">
    <source>
        <dbReference type="Proteomes" id="UP000515237"/>
    </source>
</evidence>